<gene>
    <name evidence="2" type="ORF">LZG35_02815</name>
</gene>
<sequence length="203" mass="22800">MSDERTVESPLYRPAPGLILAIVATLGWTALTLMSLLLDWDYVAPGYRTIGDDISAAGAQIWGLPWLLALLTAASTLVTALLFIRQLRGRRPGLMFTITAALAFSALLLLLAPPGADFQVRYYHGPGDRTMVLFTGHRTPLFRYSESHEESTLYGEGYKDSRHFVCLTDRTWKVGVIRVSRSLFPILDKENQQRILESQCRER</sequence>
<dbReference type="RefSeq" id="WP_233917640.1">
    <property type="nucleotide sequence ID" value="NZ_CBDDTQ010000003.1"/>
</dbReference>
<organism evidence="2 3">
    <name type="scientific">Alloalcanivorax xenomutans</name>
    <dbReference type="NCBI Taxonomy" id="1094342"/>
    <lineage>
        <taxon>Bacteria</taxon>
        <taxon>Pseudomonadati</taxon>
        <taxon>Pseudomonadota</taxon>
        <taxon>Gammaproteobacteria</taxon>
        <taxon>Oceanospirillales</taxon>
        <taxon>Alcanivoracaceae</taxon>
        <taxon>Alloalcanivorax</taxon>
    </lineage>
</organism>
<keyword evidence="1" id="KW-1133">Transmembrane helix</keyword>
<proteinExistence type="predicted"/>
<feature type="transmembrane region" description="Helical" evidence="1">
    <location>
        <begin position="93"/>
        <end position="112"/>
    </location>
</feature>
<dbReference type="Proteomes" id="UP001107961">
    <property type="component" value="Unassembled WGS sequence"/>
</dbReference>
<evidence type="ECO:0000313" key="2">
    <source>
        <dbReference type="EMBL" id="MCE7507555.1"/>
    </source>
</evidence>
<comment type="caution">
    <text evidence="2">The sequence shown here is derived from an EMBL/GenBank/DDBJ whole genome shotgun (WGS) entry which is preliminary data.</text>
</comment>
<keyword evidence="1" id="KW-0472">Membrane</keyword>
<feature type="transmembrane region" description="Helical" evidence="1">
    <location>
        <begin position="64"/>
        <end position="84"/>
    </location>
</feature>
<protein>
    <submittedName>
        <fullName evidence="2">Uncharacterized protein</fullName>
    </submittedName>
</protein>
<feature type="transmembrane region" description="Helical" evidence="1">
    <location>
        <begin position="18"/>
        <end position="38"/>
    </location>
</feature>
<name>A0A9Q3ZBS4_9GAMM</name>
<evidence type="ECO:0000313" key="3">
    <source>
        <dbReference type="Proteomes" id="UP001107961"/>
    </source>
</evidence>
<dbReference type="AlphaFoldDB" id="A0A9Q3ZBS4"/>
<reference evidence="2" key="1">
    <citation type="submission" date="2022-01" db="EMBL/GenBank/DDBJ databases">
        <authorList>
            <person name="Karlyshev A.V."/>
            <person name="Jaspars M."/>
        </authorList>
    </citation>
    <scope>NUCLEOTIDE SEQUENCE</scope>
    <source>
        <strain evidence="2">AGSA3-2</strain>
    </source>
</reference>
<dbReference type="EMBL" id="JAJVKT010000002">
    <property type="protein sequence ID" value="MCE7507555.1"/>
    <property type="molecule type" value="Genomic_DNA"/>
</dbReference>
<keyword evidence="3" id="KW-1185">Reference proteome</keyword>
<accession>A0A9Q3ZBS4</accession>
<evidence type="ECO:0000256" key="1">
    <source>
        <dbReference type="SAM" id="Phobius"/>
    </source>
</evidence>
<keyword evidence="1" id="KW-0812">Transmembrane</keyword>